<feature type="transmembrane region" description="Helical" evidence="7">
    <location>
        <begin position="61"/>
        <end position="79"/>
    </location>
</feature>
<protein>
    <submittedName>
        <fullName evidence="9">Polyprenyl glycosylphosphotransferase</fullName>
    </submittedName>
</protein>
<evidence type="ECO:0000256" key="5">
    <source>
        <dbReference type="ARBA" id="ARBA00022989"/>
    </source>
</evidence>
<dbReference type="InterPro" id="IPR017475">
    <property type="entry name" value="EPS_sugar_tfrase"/>
</dbReference>
<proteinExistence type="inferred from homology"/>
<keyword evidence="4 7" id="KW-0812">Transmembrane</keyword>
<sequence length="489" mass="53369">MTSIDRELRAPSVPGSLSGQSRAEWQKRYSHRPVVSDTLVVVLSVTFAHFGRFGADTDSGYLPVTVGLIVAWLIALAAFRSRSPRIVGSGPDEYRLVLTTSFRLFGLLAIGSLLFQMDVARGYLAIAFPLGTAGLLVTRRAWRKRLAHERARGTSTTSLLVVGSPSAATGLIRSLERDRTSGYRVLGYCAPDAAGAPEFLTVHGRSVPLLGNEDSVLDAVRACGADTVAVTATEHLGPVGIRKLLWALEPHDIDLVVAPGVMDISGSRLVMRPAADIPLITVEKPQYDGAAKFTKNAFDVVFALTALVVAAPVMLAIAVAVKCTSPGPVFHRSERMGLDGTPFEMIKFRSMVVDAEAHLEALLGRNDSDGGVLFKMKDDPRVTRVGKIIRRLSLDELPQFFNVLKRDMSVVGPRPPLRREVDGYDIDVRRRLLVKPGVTGLWQVSGRSDLSWEESVRLDLSYVENWSMSQDLVIIARTVRAVTRREGAY</sequence>
<dbReference type="Gene3D" id="3.40.50.720">
    <property type="entry name" value="NAD(P)-binding Rossmann-like Domain"/>
    <property type="match status" value="1"/>
</dbReference>
<dbReference type="InterPro" id="IPR003362">
    <property type="entry name" value="Bact_transf"/>
</dbReference>
<evidence type="ECO:0000256" key="1">
    <source>
        <dbReference type="ARBA" id="ARBA00004141"/>
    </source>
</evidence>
<feature type="transmembrane region" description="Helical" evidence="7">
    <location>
        <begin position="123"/>
        <end position="142"/>
    </location>
</feature>
<dbReference type="Pfam" id="PF13727">
    <property type="entry name" value="CoA_binding_3"/>
    <property type="match status" value="1"/>
</dbReference>
<dbReference type="NCBIfam" id="TIGR03025">
    <property type="entry name" value="EPS_sugtrans"/>
    <property type="match status" value="1"/>
</dbReference>
<dbReference type="RefSeq" id="WP_068425463.1">
    <property type="nucleotide sequence ID" value="NZ_LVHI01000012.1"/>
</dbReference>
<dbReference type="Proteomes" id="UP000077519">
    <property type="component" value="Unassembled WGS sequence"/>
</dbReference>
<keyword evidence="10" id="KW-1185">Reference proteome</keyword>
<reference evidence="9 10" key="1">
    <citation type="submission" date="2016-03" db="EMBL/GenBank/DDBJ databases">
        <title>Genome sequence of Rhodococcus kyotonensis KB10.</title>
        <authorList>
            <person name="Jeong H."/>
            <person name="Hong C.E."/>
            <person name="Jo S.H."/>
            <person name="Park J.M."/>
        </authorList>
    </citation>
    <scope>NUCLEOTIDE SEQUENCE [LARGE SCALE GENOMIC DNA]</scope>
    <source>
        <strain evidence="9 10">KB10</strain>
    </source>
</reference>
<dbReference type="GO" id="GO:0016780">
    <property type="term" value="F:phosphotransferase activity, for other substituted phosphate groups"/>
    <property type="evidence" value="ECO:0007669"/>
    <property type="project" value="TreeGrafter"/>
</dbReference>
<evidence type="ECO:0000313" key="10">
    <source>
        <dbReference type="Proteomes" id="UP000077519"/>
    </source>
</evidence>
<organism evidence="9 10">
    <name type="scientific">Rhodococcoides kyotonense</name>
    <dbReference type="NCBI Taxonomy" id="398843"/>
    <lineage>
        <taxon>Bacteria</taxon>
        <taxon>Bacillati</taxon>
        <taxon>Actinomycetota</taxon>
        <taxon>Actinomycetes</taxon>
        <taxon>Mycobacteriales</taxon>
        <taxon>Nocardiaceae</taxon>
        <taxon>Rhodococcoides</taxon>
    </lineage>
</organism>
<feature type="transmembrane region" description="Helical" evidence="7">
    <location>
        <begin position="34"/>
        <end position="55"/>
    </location>
</feature>
<evidence type="ECO:0000256" key="6">
    <source>
        <dbReference type="ARBA" id="ARBA00023136"/>
    </source>
</evidence>
<keyword evidence="3 9" id="KW-0808">Transferase</keyword>
<evidence type="ECO:0000256" key="3">
    <source>
        <dbReference type="ARBA" id="ARBA00022679"/>
    </source>
</evidence>
<dbReference type="PANTHER" id="PTHR30576">
    <property type="entry name" value="COLANIC BIOSYNTHESIS UDP-GLUCOSE LIPID CARRIER TRANSFERASE"/>
    <property type="match status" value="1"/>
</dbReference>
<evidence type="ECO:0000256" key="7">
    <source>
        <dbReference type="SAM" id="Phobius"/>
    </source>
</evidence>
<dbReference type="EMBL" id="LVHI01000012">
    <property type="protein sequence ID" value="OAK54734.1"/>
    <property type="molecule type" value="Genomic_DNA"/>
</dbReference>
<evidence type="ECO:0000313" key="9">
    <source>
        <dbReference type="EMBL" id="OAK54734.1"/>
    </source>
</evidence>
<dbReference type="GO" id="GO:0016020">
    <property type="term" value="C:membrane"/>
    <property type="evidence" value="ECO:0007669"/>
    <property type="project" value="UniProtKB-SubCell"/>
</dbReference>
<name>A0A177YGR2_9NOCA</name>
<comment type="subcellular location">
    <subcellularLocation>
        <location evidence="1">Membrane</location>
        <topology evidence="1">Multi-pass membrane protein</topology>
    </subcellularLocation>
</comment>
<comment type="caution">
    <text evidence="9">The sequence shown here is derived from an EMBL/GenBank/DDBJ whole genome shotgun (WGS) entry which is preliminary data.</text>
</comment>
<evidence type="ECO:0000256" key="4">
    <source>
        <dbReference type="ARBA" id="ARBA00022692"/>
    </source>
</evidence>
<feature type="transmembrane region" description="Helical" evidence="7">
    <location>
        <begin position="100"/>
        <end position="117"/>
    </location>
</feature>
<evidence type="ECO:0000259" key="8">
    <source>
        <dbReference type="Pfam" id="PF02397"/>
    </source>
</evidence>
<evidence type="ECO:0000256" key="2">
    <source>
        <dbReference type="ARBA" id="ARBA00006464"/>
    </source>
</evidence>
<feature type="domain" description="Bacterial sugar transferase" evidence="8">
    <location>
        <begin position="295"/>
        <end position="483"/>
    </location>
</feature>
<keyword evidence="5 7" id="KW-1133">Transmembrane helix</keyword>
<keyword evidence="6 7" id="KW-0472">Membrane</keyword>
<feature type="transmembrane region" description="Helical" evidence="7">
    <location>
        <begin position="300"/>
        <end position="321"/>
    </location>
</feature>
<comment type="similarity">
    <text evidence="2">Belongs to the bacterial sugar transferase family.</text>
</comment>
<dbReference type="PANTHER" id="PTHR30576:SF10">
    <property type="entry name" value="SLL5057 PROTEIN"/>
    <property type="match status" value="1"/>
</dbReference>
<dbReference type="Pfam" id="PF02397">
    <property type="entry name" value="Bac_transf"/>
    <property type="match status" value="1"/>
</dbReference>
<dbReference type="AlphaFoldDB" id="A0A177YGR2"/>
<accession>A0A177YGR2</accession>
<gene>
    <name evidence="9" type="ORF">A3K89_05210</name>
</gene>